<evidence type="ECO:0000313" key="3">
    <source>
        <dbReference type="EMBL" id="MFD1949907.1"/>
    </source>
</evidence>
<dbReference type="InterPro" id="IPR054564">
    <property type="entry name" value="Gp18_domIII_N"/>
</dbReference>
<evidence type="ECO:0000256" key="1">
    <source>
        <dbReference type="SAM" id="MobiDB-lite"/>
    </source>
</evidence>
<accession>A0ABW4TTA1</accession>
<dbReference type="EMBL" id="JBHUGS010000001">
    <property type="protein sequence ID" value="MFD1949907.1"/>
    <property type="molecule type" value="Genomic_DNA"/>
</dbReference>
<evidence type="ECO:0000313" key="4">
    <source>
        <dbReference type="Proteomes" id="UP001597400"/>
    </source>
</evidence>
<name>A0ABW4TTA1_9SPHN</name>
<comment type="caution">
    <text evidence="3">The sequence shown here is derived from an EMBL/GenBank/DDBJ whole genome shotgun (WGS) entry which is preliminary data.</text>
</comment>
<sequence length="107" mass="10991">MAYQHGITVTELSEGARALVTVATAVVGLIATGPAADATVFPLDTPVLVTDLDAAIGKAGVTGTLLNALRAIADGRRDRARCWRGSATHARRGRAGRHPRAGSPGDH</sequence>
<feature type="compositionally biased region" description="Basic residues" evidence="1">
    <location>
        <begin position="89"/>
        <end position="100"/>
    </location>
</feature>
<dbReference type="RefSeq" id="WP_380927616.1">
    <property type="nucleotide sequence ID" value="NZ_JBHUGS010000001.1"/>
</dbReference>
<keyword evidence="4" id="KW-1185">Reference proteome</keyword>
<evidence type="ECO:0000259" key="2">
    <source>
        <dbReference type="Pfam" id="PF22671"/>
    </source>
</evidence>
<dbReference type="Proteomes" id="UP001597400">
    <property type="component" value="Unassembled WGS sequence"/>
</dbReference>
<feature type="domain" description="Tail sheath protein Gp18-like" evidence="2">
    <location>
        <begin position="25"/>
        <end position="75"/>
    </location>
</feature>
<feature type="region of interest" description="Disordered" evidence="1">
    <location>
        <begin position="83"/>
        <end position="107"/>
    </location>
</feature>
<dbReference type="Pfam" id="PF22671">
    <property type="entry name" value="Gp18_domIII_N"/>
    <property type="match status" value="1"/>
</dbReference>
<reference evidence="4" key="1">
    <citation type="journal article" date="2019" name="Int. J. Syst. Evol. Microbiol.">
        <title>The Global Catalogue of Microorganisms (GCM) 10K type strain sequencing project: providing services to taxonomists for standard genome sequencing and annotation.</title>
        <authorList>
            <consortium name="The Broad Institute Genomics Platform"/>
            <consortium name="The Broad Institute Genome Sequencing Center for Infectious Disease"/>
            <person name="Wu L."/>
            <person name="Ma J."/>
        </authorList>
    </citation>
    <scope>NUCLEOTIDE SEQUENCE [LARGE SCALE GENOMIC DNA]</scope>
    <source>
        <strain evidence="4">CGMCC 1.12702</strain>
    </source>
</reference>
<proteinExistence type="predicted"/>
<protein>
    <recommendedName>
        <fullName evidence="2">Tail sheath protein Gp18-like domain-containing protein</fullName>
    </recommendedName>
</protein>
<gene>
    <name evidence="3" type="ORF">ACFSGX_03875</name>
</gene>
<organism evidence="3 4">
    <name type="scientific">Sphingomonas arantia</name>
    <dbReference type="NCBI Taxonomy" id="1460676"/>
    <lineage>
        <taxon>Bacteria</taxon>
        <taxon>Pseudomonadati</taxon>
        <taxon>Pseudomonadota</taxon>
        <taxon>Alphaproteobacteria</taxon>
        <taxon>Sphingomonadales</taxon>
        <taxon>Sphingomonadaceae</taxon>
        <taxon>Sphingomonas</taxon>
    </lineage>
</organism>